<reference evidence="1 2" key="1">
    <citation type="submission" date="2017-04" db="EMBL/GenBank/DDBJ databases">
        <authorList>
            <person name="Afonso C.L."/>
            <person name="Miller P.J."/>
            <person name="Scott M.A."/>
            <person name="Spackman E."/>
            <person name="Goraichik I."/>
            <person name="Dimitrov K.M."/>
            <person name="Suarez D.L."/>
            <person name="Swayne D.E."/>
        </authorList>
    </citation>
    <scope>NUCLEOTIDE SEQUENCE [LARGE SCALE GENOMIC DNA]</scope>
    <source>
        <strain evidence="1 2">ToBE</strain>
    </source>
</reference>
<dbReference type="AlphaFoldDB" id="A0A1W1VU79"/>
<proteinExistence type="predicted"/>
<evidence type="ECO:0000313" key="2">
    <source>
        <dbReference type="Proteomes" id="UP000192569"/>
    </source>
</evidence>
<gene>
    <name evidence="1" type="ORF">SAMN00808754_1652</name>
</gene>
<dbReference type="STRING" id="698762.SAMN00808754_1652"/>
<dbReference type="OrthoDB" id="9899458at2"/>
<keyword evidence="2" id="KW-1185">Reference proteome</keyword>
<evidence type="ECO:0000313" key="1">
    <source>
        <dbReference type="EMBL" id="SMB96790.1"/>
    </source>
</evidence>
<protein>
    <submittedName>
        <fullName evidence="1">Uncharacterized protein</fullName>
    </submittedName>
</protein>
<dbReference type="Proteomes" id="UP000192569">
    <property type="component" value="Chromosome I"/>
</dbReference>
<name>A0A1W1VU79_9FIRM</name>
<dbReference type="EMBL" id="LT838272">
    <property type="protein sequence ID" value="SMB96790.1"/>
    <property type="molecule type" value="Genomic_DNA"/>
</dbReference>
<organism evidence="1 2">
    <name type="scientific">Thermanaeromonas toyohensis ToBE</name>
    <dbReference type="NCBI Taxonomy" id="698762"/>
    <lineage>
        <taxon>Bacteria</taxon>
        <taxon>Bacillati</taxon>
        <taxon>Bacillota</taxon>
        <taxon>Clostridia</taxon>
        <taxon>Neomoorellales</taxon>
        <taxon>Neomoorellaceae</taxon>
        <taxon>Thermanaeromonas</taxon>
    </lineage>
</organism>
<accession>A0A1W1VU79</accession>
<dbReference type="RefSeq" id="WP_084665264.1">
    <property type="nucleotide sequence ID" value="NZ_LT838272.1"/>
</dbReference>
<sequence length="183" mass="21165">MHLKDLKVKNLSAAAIYAQPAYYNWDEHDGEWYVVYPVYGEGLEDENVYEPMMNYYYPLPRVAGDPKRLANILHQKHLPLALVCFPETKSYALALTAGGMDLTWEICFGYILAGYLPPFYFCDLPQYPGMRANGWRRLVLSACRRTCQIIKRQAASRLYYLKAERFFGNTRKNTEREVMAPGA</sequence>